<evidence type="ECO:0000256" key="2">
    <source>
        <dbReference type="PIRSR" id="PIRSR002703-1"/>
    </source>
</evidence>
<dbReference type="SMART" id="SM00205">
    <property type="entry name" value="THN"/>
    <property type="match status" value="1"/>
</dbReference>
<evidence type="ECO:0000313" key="4">
    <source>
        <dbReference type="EMBL" id="RDX68428.1"/>
    </source>
</evidence>
<dbReference type="AlphaFoldDB" id="A0A371EQT6"/>
<dbReference type="EMBL" id="QJKJ01012548">
    <property type="protein sequence ID" value="RDX68428.1"/>
    <property type="molecule type" value="Genomic_DNA"/>
</dbReference>
<evidence type="ECO:0008006" key="6">
    <source>
        <dbReference type="Google" id="ProtNLM"/>
    </source>
</evidence>
<gene>
    <name evidence="4" type="ORF">CR513_52588</name>
</gene>
<dbReference type="STRING" id="157652.A0A371EQT6"/>
<feature type="signal peptide" evidence="3">
    <location>
        <begin position="1"/>
        <end position="24"/>
    </location>
</feature>
<dbReference type="Pfam" id="PF00314">
    <property type="entry name" value="Thaumatin"/>
    <property type="match status" value="1"/>
</dbReference>
<sequence>MAVMKEQLVLYFVVVTILFSTGNANNPYAGGASILLINGCEGTIWPGVHTKGGQRVTPTGLKLDSEENYDLKVPDSWSGTIWARTGCSGNPDNDFHCDVGDCGTRSMHCHFNGPRPPVTQVKFNLAPKGGNSFYEINLKDGYNAGVSLTPLDSKCKRLLCLRNIKQECPNWLAQYSNDATKVACKSQCYTTGEAKHCCTGDYASPQKCELNEYTEYAERACPDAVSNAFDQTHFSCAGGV</sequence>
<dbReference type="Proteomes" id="UP000257109">
    <property type="component" value="Unassembled WGS sequence"/>
</dbReference>
<keyword evidence="2" id="KW-1015">Disulfide bond</keyword>
<feature type="disulfide bond" evidence="2">
    <location>
        <begin position="102"/>
        <end position="109"/>
    </location>
</feature>
<accession>A0A371EQT6</accession>
<protein>
    <recommendedName>
        <fullName evidence="6">Thaumatin-like protein</fullName>
    </recommendedName>
</protein>
<keyword evidence="5" id="KW-1185">Reference proteome</keyword>
<dbReference type="PRINTS" id="PR00347">
    <property type="entry name" value="THAUMATIN"/>
</dbReference>
<dbReference type="PIRSF" id="PIRSF002703">
    <property type="entry name" value="Thaumatin"/>
    <property type="match status" value="1"/>
</dbReference>
<evidence type="ECO:0000256" key="1">
    <source>
        <dbReference type="ARBA" id="ARBA00010607"/>
    </source>
</evidence>
<comment type="similarity">
    <text evidence="1">Belongs to the thaumatin family.</text>
</comment>
<dbReference type="Gene3D" id="2.60.110.10">
    <property type="entry name" value="Thaumatin"/>
    <property type="match status" value="1"/>
</dbReference>
<feature type="disulfide bond" evidence="2">
    <location>
        <begin position="87"/>
        <end position="97"/>
    </location>
</feature>
<reference evidence="4" key="1">
    <citation type="submission" date="2018-05" db="EMBL/GenBank/DDBJ databases">
        <title>Draft genome of Mucuna pruriens seed.</title>
        <authorList>
            <person name="Nnadi N.E."/>
            <person name="Vos R."/>
            <person name="Hasami M.H."/>
            <person name="Devisetty U.K."/>
            <person name="Aguiy J.C."/>
        </authorList>
    </citation>
    <scope>NUCLEOTIDE SEQUENCE [LARGE SCALE GENOMIC DNA]</scope>
    <source>
        <strain evidence="4">JCA_2017</strain>
    </source>
</reference>
<dbReference type="PANTHER" id="PTHR31048">
    <property type="entry name" value="OS03G0233200 PROTEIN"/>
    <property type="match status" value="1"/>
</dbReference>
<dbReference type="PROSITE" id="PS51367">
    <property type="entry name" value="THAUMATIN_2"/>
    <property type="match status" value="1"/>
</dbReference>
<name>A0A371EQT6_MUCPR</name>
<dbReference type="SUPFAM" id="SSF49870">
    <property type="entry name" value="Osmotin, thaumatin-like protein"/>
    <property type="match status" value="1"/>
</dbReference>
<feature type="disulfide bond" evidence="2">
    <location>
        <begin position="198"/>
        <end position="208"/>
    </location>
</feature>
<proteinExistence type="inferred from homology"/>
<dbReference type="InterPro" id="IPR037176">
    <property type="entry name" value="Osmotin/thaumatin-like_sf"/>
</dbReference>
<dbReference type="OrthoDB" id="1357027at2759"/>
<feature type="disulfide bond" evidence="2">
    <location>
        <begin position="160"/>
        <end position="221"/>
    </location>
</feature>
<feature type="disulfide bond" evidence="2">
    <location>
        <begin position="155"/>
        <end position="236"/>
    </location>
</feature>
<feature type="non-terminal residue" evidence="4">
    <location>
        <position position="1"/>
    </location>
</feature>
<evidence type="ECO:0000313" key="5">
    <source>
        <dbReference type="Proteomes" id="UP000257109"/>
    </source>
</evidence>
<feature type="chain" id="PRO_5016680798" description="Thaumatin-like protein" evidence="3">
    <location>
        <begin position="25"/>
        <end position="240"/>
    </location>
</feature>
<dbReference type="InterPro" id="IPR001938">
    <property type="entry name" value="Thaumatin"/>
</dbReference>
<feature type="disulfide bond" evidence="2">
    <location>
        <begin position="168"/>
        <end position="184"/>
    </location>
</feature>
<evidence type="ECO:0000256" key="3">
    <source>
        <dbReference type="SAM" id="SignalP"/>
    </source>
</evidence>
<keyword evidence="3" id="KW-0732">Signal</keyword>
<comment type="caution">
    <text evidence="4">The sequence shown here is derived from an EMBL/GenBank/DDBJ whole genome shotgun (WGS) entry which is preliminary data.</text>
</comment>
<organism evidence="4 5">
    <name type="scientific">Mucuna pruriens</name>
    <name type="common">Velvet bean</name>
    <name type="synonym">Dolichos pruriens</name>
    <dbReference type="NCBI Taxonomy" id="157652"/>
    <lineage>
        <taxon>Eukaryota</taxon>
        <taxon>Viridiplantae</taxon>
        <taxon>Streptophyta</taxon>
        <taxon>Embryophyta</taxon>
        <taxon>Tracheophyta</taxon>
        <taxon>Spermatophyta</taxon>
        <taxon>Magnoliopsida</taxon>
        <taxon>eudicotyledons</taxon>
        <taxon>Gunneridae</taxon>
        <taxon>Pentapetalae</taxon>
        <taxon>rosids</taxon>
        <taxon>fabids</taxon>
        <taxon>Fabales</taxon>
        <taxon>Fabaceae</taxon>
        <taxon>Papilionoideae</taxon>
        <taxon>50 kb inversion clade</taxon>
        <taxon>NPAAA clade</taxon>
        <taxon>indigoferoid/millettioid clade</taxon>
        <taxon>Phaseoleae</taxon>
        <taxon>Mucuna</taxon>
    </lineage>
</organism>
<feature type="disulfide bond" evidence="2">
    <location>
        <begin position="188"/>
        <end position="197"/>
    </location>
</feature>